<gene>
    <name evidence="2" type="ORF">PHMEG_00030400</name>
</gene>
<accession>A0A225V2Y7</accession>
<dbReference type="Proteomes" id="UP000198211">
    <property type="component" value="Unassembled WGS sequence"/>
</dbReference>
<keyword evidence="3" id="KW-1185">Reference proteome</keyword>
<feature type="domain" description="VPS9" evidence="1">
    <location>
        <begin position="71"/>
        <end position="241"/>
    </location>
</feature>
<dbReference type="PROSITE" id="PS51205">
    <property type="entry name" value="VPS9"/>
    <property type="match status" value="1"/>
</dbReference>
<dbReference type="SUPFAM" id="SSF109993">
    <property type="entry name" value="VPS9 domain"/>
    <property type="match status" value="1"/>
</dbReference>
<feature type="non-terminal residue" evidence="2">
    <location>
        <position position="1"/>
    </location>
</feature>
<evidence type="ECO:0000313" key="2">
    <source>
        <dbReference type="EMBL" id="OWY98759.1"/>
    </source>
</evidence>
<sequence>GLSVERVICTLPLVAVDVTQFAAILTQVVLFKYPFLQKSESQRDAVHRSVLAALFDALQPALHGLYVTSFQREDSTVDDLAELSRTNPLEYFQVRSLFRLDGSWSNTQRQFEADENERRLRSLRHYNAAIHHMNNLASERSPYTKLERLARVCEEIDRAIKQFYESQPAERRPSSEQLNITTEELCPLLSFILVSAPSTCLHVFTQLALLGSFTPQSMANGREGFALATFTTAVHHLMHLR</sequence>
<evidence type="ECO:0000259" key="1">
    <source>
        <dbReference type="PROSITE" id="PS51205"/>
    </source>
</evidence>
<organism evidence="2 3">
    <name type="scientific">Phytophthora megakarya</name>
    <dbReference type="NCBI Taxonomy" id="4795"/>
    <lineage>
        <taxon>Eukaryota</taxon>
        <taxon>Sar</taxon>
        <taxon>Stramenopiles</taxon>
        <taxon>Oomycota</taxon>
        <taxon>Peronosporomycetes</taxon>
        <taxon>Peronosporales</taxon>
        <taxon>Peronosporaceae</taxon>
        <taxon>Phytophthora</taxon>
    </lineage>
</organism>
<dbReference type="AlphaFoldDB" id="A0A225V2Y7"/>
<dbReference type="Pfam" id="PF02204">
    <property type="entry name" value="VPS9"/>
    <property type="match status" value="1"/>
</dbReference>
<dbReference type="OrthoDB" id="10264848at2759"/>
<proteinExistence type="predicted"/>
<dbReference type="InterPro" id="IPR003123">
    <property type="entry name" value="VPS9"/>
</dbReference>
<name>A0A225V2Y7_9STRA</name>
<protein>
    <recommendedName>
        <fullName evidence="1">VPS9 domain-containing protein</fullName>
    </recommendedName>
</protein>
<reference evidence="3" key="1">
    <citation type="submission" date="2017-03" db="EMBL/GenBank/DDBJ databases">
        <title>Phytopthora megakarya and P. palmivora, two closely related causual agents of cacao black pod achieved similar genome size and gene model numbers by different mechanisms.</title>
        <authorList>
            <person name="Ali S."/>
            <person name="Shao J."/>
            <person name="Larry D.J."/>
            <person name="Kronmiller B."/>
            <person name="Shen D."/>
            <person name="Strem M.D."/>
            <person name="Melnick R.L."/>
            <person name="Guiltinan M.J."/>
            <person name="Tyler B.M."/>
            <person name="Meinhardt L.W."/>
            <person name="Bailey B.A."/>
        </authorList>
    </citation>
    <scope>NUCLEOTIDE SEQUENCE [LARGE SCALE GENOMIC DNA]</scope>
    <source>
        <strain evidence="3">zdho120</strain>
    </source>
</reference>
<dbReference type="Gene3D" id="1.20.1050.80">
    <property type="entry name" value="VPS9 domain"/>
    <property type="match status" value="1"/>
</dbReference>
<dbReference type="InterPro" id="IPR037191">
    <property type="entry name" value="VPS9_dom_sf"/>
</dbReference>
<dbReference type="STRING" id="4795.A0A225V2Y7"/>
<evidence type="ECO:0000313" key="3">
    <source>
        <dbReference type="Proteomes" id="UP000198211"/>
    </source>
</evidence>
<dbReference type="EMBL" id="NBNE01009107">
    <property type="protein sequence ID" value="OWY98759.1"/>
    <property type="molecule type" value="Genomic_DNA"/>
</dbReference>
<comment type="caution">
    <text evidence="2">The sequence shown here is derived from an EMBL/GenBank/DDBJ whole genome shotgun (WGS) entry which is preliminary data.</text>
</comment>